<keyword evidence="2 4" id="KW-1005">Bacterial flagellum biogenesis</keyword>
<keyword evidence="4" id="KW-0143">Chaperone</keyword>
<dbReference type="PATRIC" id="fig|1441095.3.peg.2980"/>
<dbReference type="NCBIfam" id="NF009793">
    <property type="entry name" value="PRK13285.1-1"/>
    <property type="match status" value="1"/>
</dbReference>
<comment type="similarity">
    <text evidence="4">Belongs to the FliW family.</text>
</comment>
<name>A0A0M3RA37_9BACI</name>
<dbReference type="Proteomes" id="UP000067625">
    <property type="component" value="Chromosome"/>
</dbReference>
<dbReference type="GO" id="GO:0044780">
    <property type="term" value="P:bacterial-type flagellum assembly"/>
    <property type="evidence" value="ECO:0007669"/>
    <property type="project" value="UniProtKB-UniRule"/>
</dbReference>
<dbReference type="GO" id="GO:0006417">
    <property type="term" value="P:regulation of translation"/>
    <property type="evidence" value="ECO:0007669"/>
    <property type="project" value="UniProtKB-KW"/>
</dbReference>
<evidence type="ECO:0000256" key="3">
    <source>
        <dbReference type="ARBA" id="ARBA00022845"/>
    </source>
</evidence>
<keyword evidence="5" id="KW-0966">Cell projection</keyword>
<reference evidence="6" key="1">
    <citation type="submission" date="2015-08" db="EMBL/GenBank/DDBJ databases">
        <title>Genome sequencing project for genomic taxonomy and phylogenomics of Bacillus-like bacteria.</title>
        <authorList>
            <person name="Liu B."/>
            <person name="Wang J."/>
            <person name="Zhu Y."/>
            <person name="Liu G."/>
            <person name="Chen Q."/>
            <person name="Chen Z."/>
            <person name="Lan J."/>
            <person name="Che J."/>
            <person name="Ge C."/>
            <person name="Shi H."/>
            <person name="Pan Z."/>
            <person name="Liu X."/>
        </authorList>
    </citation>
    <scope>NUCLEOTIDE SEQUENCE [LARGE SCALE GENOMIC DNA]</scope>
    <source>
        <strain evidence="6">FJAT-4402</strain>
    </source>
</reference>
<accession>A0A0M3RA37</accession>
<dbReference type="HAMAP" id="MF_01185">
    <property type="entry name" value="FliW"/>
    <property type="match status" value="1"/>
</dbReference>
<dbReference type="SUPFAM" id="SSF141457">
    <property type="entry name" value="BH3618-like"/>
    <property type="match status" value="1"/>
</dbReference>
<dbReference type="PANTHER" id="PTHR39190:SF1">
    <property type="entry name" value="FLAGELLAR ASSEMBLY FACTOR FLIW"/>
    <property type="match status" value="1"/>
</dbReference>
<comment type="function">
    <text evidence="4">Acts as an anti-CsrA protein, binds CsrA and prevents it from repressing translation of its target genes, one of which is flagellin. Binds to flagellin and participates in the assembly of the flagellum.</text>
</comment>
<keyword evidence="6" id="KW-1185">Reference proteome</keyword>
<evidence type="ECO:0000256" key="1">
    <source>
        <dbReference type="ARBA" id="ARBA00022490"/>
    </source>
</evidence>
<protein>
    <recommendedName>
        <fullName evidence="4">Flagellar assembly factor FliW</fullName>
    </recommendedName>
</protein>
<dbReference type="GO" id="GO:0005737">
    <property type="term" value="C:cytoplasm"/>
    <property type="evidence" value="ECO:0007669"/>
    <property type="project" value="UniProtKB-SubCell"/>
</dbReference>
<proteinExistence type="inferred from homology"/>
<evidence type="ECO:0000256" key="2">
    <source>
        <dbReference type="ARBA" id="ARBA00022795"/>
    </source>
</evidence>
<dbReference type="PANTHER" id="PTHR39190">
    <property type="entry name" value="FLAGELLAR ASSEMBLY FACTOR FLIW"/>
    <property type="match status" value="1"/>
</dbReference>
<sequence>MIIQTRYHGETAIHEEEILSFENGLPGFLNEKKFAILPLSEDSPFLVLQSVSTEELAFIVTSPFLFFKDYEFDLDEATTEMLELESTEDVEVIVLLTIEEPFEKTTANLKAPVIVNRKNKLAKQVILQDAAYQTKHLIGGA</sequence>
<dbReference type="Pfam" id="PF02623">
    <property type="entry name" value="FliW"/>
    <property type="match status" value="1"/>
</dbReference>
<dbReference type="InterPro" id="IPR024046">
    <property type="entry name" value="Flagellar_assmbl_FliW_dom_sf"/>
</dbReference>
<dbReference type="Gene3D" id="2.30.290.10">
    <property type="entry name" value="BH3618-like"/>
    <property type="match status" value="1"/>
</dbReference>
<dbReference type="EMBL" id="CP012600">
    <property type="protein sequence ID" value="ALC82496.1"/>
    <property type="molecule type" value="Genomic_DNA"/>
</dbReference>
<keyword evidence="3 4" id="KW-0810">Translation regulation</keyword>
<dbReference type="AlphaFoldDB" id="A0A0M3RA37"/>
<dbReference type="InterPro" id="IPR003775">
    <property type="entry name" value="Flagellar_assembly_factor_FliW"/>
</dbReference>
<dbReference type="STRING" id="1441095.AM592_13565"/>
<comment type="subcellular location">
    <subcellularLocation>
        <location evidence="4">Cytoplasm</location>
    </subcellularLocation>
</comment>
<keyword evidence="1 4" id="KW-0963">Cytoplasm</keyword>
<comment type="subunit">
    <text evidence="4">Interacts with translational regulator CsrA and flagellin(s).</text>
</comment>
<keyword evidence="5" id="KW-0969">Cilium</keyword>
<dbReference type="RefSeq" id="WP_053604289.1">
    <property type="nucleotide sequence ID" value="NZ_CP012600.1"/>
</dbReference>
<reference evidence="5 6" key="2">
    <citation type="journal article" date="2016" name="Int. J. Syst. Evol. Microbiol.">
        <title>Bacillus gobiensis sp. nov., isolated from a soil sample.</title>
        <authorList>
            <person name="Liu B."/>
            <person name="Liu G.H."/>
            <person name="Cetin S."/>
            <person name="Schumann P."/>
            <person name="Pan Z.Z."/>
            <person name="Chen Q.Q."/>
        </authorList>
    </citation>
    <scope>NUCLEOTIDE SEQUENCE [LARGE SCALE GENOMIC DNA]</scope>
    <source>
        <strain evidence="5 6">FJAT-4402</strain>
    </source>
</reference>
<evidence type="ECO:0000256" key="4">
    <source>
        <dbReference type="HAMAP-Rule" id="MF_01185"/>
    </source>
</evidence>
<dbReference type="OrthoDB" id="9801235at2"/>
<evidence type="ECO:0000313" key="5">
    <source>
        <dbReference type="EMBL" id="ALC82496.1"/>
    </source>
</evidence>
<gene>
    <name evidence="4" type="primary">fliW</name>
    <name evidence="5" type="ORF">AM592_13565</name>
</gene>
<organism evidence="5 6">
    <name type="scientific">Bacillus gobiensis</name>
    <dbReference type="NCBI Taxonomy" id="1441095"/>
    <lineage>
        <taxon>Bacteria</taxon>
        <taxon>Bacillati</taxon>
        <taxon>Bacillota</taxon>
        <taxon>Bacilli</taxon>
        <taxon>Bacillales</taxon>
        <taxon>Bacillaceae</taxon>
        <taxon>Bacillus</taxon>
    </lineage>
</organism>
<keyword evidence="5" id="KW-0282">Flagellum</keyword>
<evidence type="ECO:0000313" key="6">
    <source>
        <dbReference type="Proteomes" id="UP000067625"/>
    </source>
</evidence>